<name>A0AA88GWR8_NAELO</name>
<feature type="compositionally biased region" description="Polar residues" evidence="2">
    <location>
        <begin position="671"/>
        <end position="690"/>
    </location>
</feature>
<dbReference type="GO" id="GO:0007264">
    <property type="term" value="P:small GTPase-mediated signal transduction"/>
    <property type="evidence" value="ECO:0007669"/>
    <property type="project" value="InterPro"/>
</dbReference>
<dbReference type="GO" id="GO:0005085">
    <property type="term" value="F:guanyl-nucleotide exchange factor activity"/>
    <property type="evidence" value="ECO:0007669"/>
    <property type="project" value="InterPro"/>
</dbReference>
<protein>
    <submittedName>
        <fullName evidence="3">Uncharacterized protein</fullName>
    </submittedName>
</protein>
<dbReference type="PANTHER" id="PTHR23317">
    <property type="entry name" value="DEDICATOR OF CYTOKINESIS DOCK"/>
    <property type="match status" value="1"/>
</dbReference>
<reference evidence="3 4" key="1">
    <citation type="journal article" date="2018" name="BMC Genomics">
        <title>The genome of Naegleria lovaniensis, the basis for a comparative approach to unravel pathogenicity factors of the human pathogenic amoeba N. fowleri.</title>
        <authorList>
            <person name="Liechti N."/>
            <person name="Schurch N."/>
            <person name="Bruggmann R."/>
            <person name="Wittwer M."/>
        </authorList>
    </citation>
    <scope>NUCLEOTIDE SEQUENCE [LARGE SCALE GENOMIC DNA]</scope>
    <source>
        <strain evidence="3 4">ATCC 30569</strain>
    </source>
</reference>
<feature type="compositionally biased region" description="Low complexity" evidence="2">
    <location>
        <begin position="655"/>
        <end position="670"/>
    </location>
</feature>
<dbReference type="Proteomes" id="UP000816034">
    <property type="component" value="Unassembled WGS sequence"/>
</dbReference>
<organism evidence="3 4">
    <name type="scientific">Naegleria lovaniensis</name>
    <name type="common">Amoeba</name>
    <dbReference type="NCBI Taxonomy" id="51637"/>
    <lineage>
        <taxon>Eukaryota</taxon>
        <taxon>Discoba</taxon>
        <taxon>Heterolobosea</taxon>
        <taxon>Tetramitia</taxon>
        <taxon>Eutetramitia</taxon>
        <taxon>Vahlkampfiidae</taxon>
        <taxon>Naegleria</taxon>
    </lineage>
</organism>
<feature type="compositionally biased region" description="Basic and acidic residues" evidence="2">
    <location>
        <begin position="11"/>
        <end position="24"/>
    </location>
</feature>
<keyword evidence="1" id="KW-0175">Coiled coil</keyword>
<sequence length="1127" mass="125539">MSASLNDDVVEEHNNNHSSTKQEELLMTESSSSSGTASNNNTMTNDSTSVAPTTTTPVLETTTTDTESSISFSSSNIISDDHHDNNNNNIQNNNNTQRPSMSTTTPVIVHLPRIESDDSTSAYVYETVSADDENVAVIGSLAENDDDLLHRRVGDKYHSLFTTIDLNTPVTPPGSVPSLTHHHHDAEEEEHHDENYIHPTNLNQNNESASVVVVPLSLNTTTLLQLPSSARNEDGTNSNTTPTTAASNTSEDVVFGSVVVVSSSSSVSPSTHESSSNQHTNTTNHHSDHDTTVAALSTSNTGMSSGPTDESERSEESSLRASTATTHTDDDSSSHHEVFSATSGYHDHQNSMPLLHGEPSSSYSSYNSNNNSIMNHEKSHVSFSAYDQNDLLLQVDDQHLPLWMKVEERLNVHAEPKPVFHPLPPATHPAINIPELDHSKYPHLQECHRMSFEPFTVLEREDPFVYRAVQFKSLSDHHSGGTHHQESVSNLSSNNLLSLTLSQHNNTSSQNQNTGPGKSIVDSFFKALYHLDSMATNTQLGKDQIQVSNTTHSQALLHDETTVGNVDSSHEDLSEAQHSLSPLKGSLRNIKNEEGLDGKRKGSLFALKLNKTHSSVPSSGQLDSHRGAVPKLGDGKMLLDGYDFLEMAVIGDQENQGGTTNTDTNNQNQTPSTGTPSTNQPTTFDSNQVQEEVDPEEQYLKKLSLVEFAKHSSAKRRVKQFDFISADSTFEKPPLIKKRSLPLGSPTSEEPPSIFNPETGALQITDNEVLPSSTARLMSCLKPNFKYRPLETSMCFRQPQNQANLTYPMKKRTQMVISFYSSPKFERPTNEINYYSIALYDLERGAKVSEDFHFHFVAPEQLETLSPWVQDYLQTITPISSPTAQEKVLTPRGGESPTPTITVEQKCLFSVTYPNDQIYLVIQVYRLPTSGIKDALKLYKKDSKQSEINDLEKQYVELKQQVAHFRQAIMFGYMPLFSKRGNVIHLMSTKFEVKPMYSIEGYDYKNNFDVISVIKTIQKEKKLKNMTQVDGGFLFRAEIYRPLSNSSKRYYHKHRSNEHSILNNVHQIVGSGSNQSYISSPQSTDNQLDDEHQFPMLTMLLALDLLLYPTQRLHLSLLQIRFLKSVC</sequence>
<keyword evidence="4" id="KW-1185">Reference proteome</keyword>
<feature type="compositionally biased region" description="Basic and acidic residues" evidence="2">
    <location>
        <begin position="327"/>
        <end position="338"/>
    </location>
</feature>
<feature type="region of interest" description="Disordered" evidence="2">
    <location>
        <begin position="654"/>
        <end position="695"/>
    </location>
</feature>
<evidence type="ECO:0000313" key="4">
    <source>
        <dbReference type="Proteomes" id="UP000816034"/>
    </source>
</evidence>
<feature type="region of interest" description="Disordered" evidence="2">
    <location>
        <begin position="265"/>
        <end position="364"/>
    </location>
</feature>
<feature type="compositionally biased region" description="Low complexity" evidence="2">
    <location>
        <begin position="265"/>
        <end position="284"/>
    </location>
</feature>
<dbReference type="RefSeq" id="XP_044551531.1">
    <property type="nucleotide sequence ID" value="XM_044686972.1"/>
</dbReference>
<dbReference type="InterPro" id="IPR026791">
    <property type="entry name" value="DOCK"/>
</dbReference>
<proteinExistence type="predicted"/>
<accession>A0AA88GWR8</accession>
<evidence type="ECO:0000256" key="1">
    <source>
        <dbReference type="SAM" id="Coils"/>
    </source>
</evidence>
<dbReference type="PANTHER" id="PTHR23317:SF76">
    <property type="entry name" value="LD20667P"/>
    <property type="match status" value="1"/>
</dbReference>
<evidence type="ECO:0000313" key="3">
    <source>
        <dbReference type="EMBL" id="KAG2387539.1"/>
    </source>
</evidence>
<feature type="region of interest" description="Disordered" evidence="2">
    <location>
        <begin position="168"/>
        <end position="202"/>
    </location>
</feature>
<feature type="compositionally biased region" description="Low complexity" evidence="2">
    <location>
        <begin position="236"/>
        <end position="250"/>
    </location>
</feature>
<feature type="region of interest" description="Disordered" evidence="2">
    <location>
        <begin position="1"/>
        <end position="102"/>
    </location>
</feature>
<feature type="region of interest" description="Disordered" evidence="2">
    <location>
        <begin position="226"/>
        <end position="250"/>
    </location>
</feature>
<comment type="caution">
    <text evidence="3">The sequence shown here is derived from an EMBL/GenBank/DDBJ whole genome shotgun (WGS) entry which is preliminary data.</text>
</comment>
<evidence type="ECO:0000256" key="2">
    <source>
        <dbReference type="SAM" id="MobiDB-lite"/>
    </source>
</evidence>
<feature type="compositionally biased region" description="Low complexity" evidence="2">
    <location>
        <begin position="86"/>
        <end position="96"/>
    </location>
</feature>
<gene>
    <name evidence="3" type="ORF">C9374_001133</name>
</gene>
<dbReference type="AlphaFoldDB" id="A0AA88GWR8"/>
<feature type="compositionally biased region" description="Polar residues" evidence="2">
    <location>
        <begin position="294"/>
        <end position="307"/>
    </location>
</feature>
<feature type="coiled-coil region" evidence="1">
    <location>
        <begin position="941"/>
        <end position="968"/>
    </location>
</feature>
<dbReference type="GeneID" id="68093589"/>
<dbReference type="EMBL" id="PYSW02000012">
    <property type="protein sequence ID" value="KAG2387539.1"/>
    <property type="molecule type" value="Genomic_DNA"/>
</dbReference>
<feature type="compositionally biased region" description="Low complexity" evidence="2">
    <location>
        <begin position="28"/>
        <end position="78"/>
    </location>
</feature>